<comment type="caution">
    <text evidence="1">The sequence shown here is derived from an EMBL/GenBank/DDBJ whole genome shotgun (WGS) entry which is preliminary data.</text>
</comment>
<organism evidence="1 2">
    <name type="scientific">Kibdelosporangium lantanae</name>
    <dbReference type="NCBI Taxonomy" id="1497396"/>
    <lineage>
        <taxon>Bacteria</taxon>
        <taxon>Bacillati</taxon>
        <taxon>Actinomycetota</taxon>
        <taxon>Actinomycetes</taxon>
        <taxon>Pseudonocardiales</taxon>
        <taxon>Pseudonocardiaceae</taxon>
        <taxon>Kibdelosporangium</taxon>
    </lineage>
</organism>
<dbReference type="Proteomes" id="UP001597045">
    <property type="component" value="Unassembled WGS sequence"/>
</dbReference>
<accession>A0ABW3M4E7</accession>
<sequence length="68" mass="7756">MARLLSPHELTNWVHVTLRHDLPSAERLAKLDDVYEMLDSCTDPRHDDIDAMVMAEVRCLIGDPAREA</sequence>
<reference evidence="2" key="1">
    <citation type="journal article" date="2019" name="Int. J. Syst. Evol. Microbiol.">
        <title>The Global Catalogue of Microorganisms (GCM) 10K type strain sequencing project: providing services to taxonomists for standard genome sequencing and annotation.</title>
        <authorList>
            <consortium name="The Broad Institute Genomics Platform"/>
            <consortium name="The Broad Institute Genome Sequencing Center for Infectious Disease"/>
            <person name="Wu L."/>
            <person name="Ma J."/>
        </authorList>
    </citation>
    <scope>NUCLEOTIDE SEQUENCE [LARGE SCALE GENOMIC DNA]</scope>
    <source>
        <strain evidence="2">JCM 31486</strain>
    </source>
</reference>
<dbReference type="EMBL" id="JBHTIS010000289">
    <property type="protein sequence ID" value="MFD1045408.1"/>
    <property type="molecule type" value="Genomic_DNA"/>
</dbReference>
<name>A0ABW3M4E7_9PSEU</name>
<evidence type="ECO:0000313" key="2">
    <source>
        <dbReference type="Proteomes" id="UP001597045"/>
    </source>
</evidence>
<protein>
    <submittedName>
        <fullName evidence="1">Uncharacterized protein</fullName>
    </submittedName>
</protein>
<keyword evidence="2" id="KW-1185">Reference proteome</keyword>
<evidence type="ECO:0000313" key="1">
    <source>
        <dbReference type="EMBL" id="MFD1045408.1"/>
    </source>
</evidence>
<gene>
    <name evidence="1" type="ORF">ACFQ1S_07305</name>
</gene>
<proteinExistence type="predicted"/>